<feature type="domain" description="Bacterial type II secretion system protein E" evidence="2">
    <location>
        <begin position="154"/>
        <end position="301"/>
    </location>
</feature>
<comment type="similarity">
    <text evidence="1">Belongs to the GSP E family.</text>
</comment>
<dbReference type="InterPro" id="IPR001482">
    <property type="entry name" value="T2SS/T4SS_dom"/>
</dbReference>
<proteinExistence type="inferred from homology"/>
<reference evidence="3 4" key="1">
    <citation type="submission" date="2020-07" db="EMBL/GenBank/DDBJ databases">
        <title>The complete genome of Paracoccus pantotrophus ACCC 10489.</title>
        <authorList>
            <person name="Si Y."/>
        </authorList>
    </citation>
    <scope>NUCLEOTIDE SEQUENCE [LARGE SCALE GENOMIC DNA]</scope>
    <source>
        <strain evidence="4">ACCC 10489</strain>
        <plasmid evidence="3 4">unnamed2</plasmid>
    </source>
</reference>
<dbReference type="Gene3D" id="3.40.50.300">
    <property type="entry name" value="P-loop containing nucleotide triphosphate hydrolases"/>
    <property type="match status" value="1"/>
</dbReference>
<dbReference type="PANTHER" id="PTHR30486">
    <property type="entry name" value="TWITCHING MOTILITY PROTEIN PILT"/>
    <property type="match status" value="1"/>
</dbReference>
<gene>
    <name evidence="3" type="primary">tadA</name>
    <name evidence="3" type="ORF">HYQ43_22805</name>
</gene>
<accession>A0A7H9C2C9</accession>
<dbReference type="Gene3D" id="3.30.450.90">
    <property type="match status" value="1"/>
</dbReference>
<dbReference type="InterPro" id="IPR050921">
    <property type="entry name" value="T4SS_GSP_E_ATPase"/>
</dbReference>
<dbReference type="Proteomes" id="UP000509322">
    <property type="component" value="Plasmid unnamed2"/>
</dbReference>
<evidence type="ECO:0000313" key="4">
    <source>
        <dbReference type="Proteomes" id="UP000509322"/>
    </source>
</evidence>
<evidence type="ECO:0000313" key="3">
    <source>
        <dbReference type="EMBL" id="QLH17055.1"/>
    </source>
</evidence>
<organism evidence="3 4">
    <name type="scientific">Paracoccus pantotrophus</name>
    <name type="common">Thiosphaera pantotropha</name>
    <dbReference type="NCBI Taxonomy" id="82367"/>
    <lineage>
        <taxon>Bacteria</taxon>
        <taxon>Pseudomonadati</taxon>
        <taxon>Pseudomonadota</taxon>
        <taxon>Alphaproteobacteria</taxon>
        <taxon>Rhodobacterales</taxon>
        <taxon>Paracoccaceae</taxon>
        <taxon>Paracoccus</taxon>
    </lineage>
</organism>
<name>A0A7H9C2C9_PARPN</name>
<dbReference type="GO" id="GO:0016887">
    <property type="term" value="F:ATP hydrolysis activity"/>
    <property type="evidence" value="ECO:0007669"/>
    <property type="project" value="InterPro"/>
</dbReference>
<evidence type="ECO:0000259" key="2">
    <source>
        <dbReference type="Pfam" id="PF00437"/>
    </source>
</evidence>
<dbReference type="EMBL" id="CP058692">
    <property type="protein sequence ID" value="QLH17055.1"/>
    <property type="molecule type" value="Genomic_DNA"/>
</dbReference>
<dbReference type="AlphaFoldDB" id="A0A7H9C2C9"/>
<protein>
    <submittedName>
        <fullName evidence="3">Flp pilus assembly complex ATPase component TadA</fullName>
    </submittedName>
</protein>
<dbReference type="PANTHER" id="PTHR30486:SF6">
    <property type="entry name" value="TYPE IV PILUS RETRACTATION ATPASE PILT"/>
    <property type="match status" value="1"/>
</dbReference>
<geneLocation type="plasmid" evidence="3 4">
    <name>unnamed2</name>
</geneLocation>
<dbReference type="InterPro" id="IPR027417">
    <property type="entry name" value="P-loop_NTPase"/>
</dbReference>
<dbReference type="RefSeq" id="WP_179922311.1">
    <property type="nucleotide sequence ID" value="NZ_CP058692.1"/>
</dbReference>
<dbReference type="SUPFAM" id="SSF52540">
    <property type="entry name" value="P-loop containing nucleoside triphosphate hydrolases"/>
    <property type="match status" value="1"/>
</dbReference>
<sequence>MNGYLDHYLAKLDGPLTDPATIELAINSDALIWVEKAGAASMKPLEGHTISVEEVTDLAKQIANVANLRLTDSEPMISTTVTYKGVTLRVQAMIPPASFGGTCVSIRLFRRRKAEEQPKQFTVLRQQGSSLEAERLEKIRGMRELVEATEVGALADKFLERCVREKLNIIISGGTSTGKTELARRLQWMIDDSERLVLIEDSAELLPHQPNHVSLIASRSENSPRSAEKLLQATLRLRPDRIILGELRGAEAMTFLESINTGHAGSFTTIHAETARKAMDRLAFLVLNTGIRLNYSEILRYLRGSIDMVIQTGRQGNKRGIMEVYFPALDENLT</sequence>
<evidence type="ECO:0000256" key="1">
    <source>
        <dbReference type="ARBA" id="ARBA00006611"/>
    </source>
</evidence>
<keyword evidence="3" id="KW-0614">Plasmid</keyword>
<dbReference type="Pfam" id="PF00437">
    <property type="entry name" value="T2SSE"/>
    <property type="match status" value="1"/>
</dbReference>
<dbReference type="CDD" id="cd01130">
    <property type="entry name" value="VirB11-like_ATPase"/>
    <property type="match status" value="1"/>
</dbReference>